<sequence length="69" mass="7800">MGIVQIVLANPPRRPYCFSPTLCYCLYWREWHQMTPAGIRQLGGYGGGTLPGSFQIPYEMMLLDWTGCG</sequence>
<proteinExistence type="predicted"/>
<reference evidence="1" key="1">
    <citation type="submission" date="2016-03" db="EMBL/GenBank/DDBJ databases">
        <authorList>
            <person name="Ploux O."/>
        </authorList>
    </citation>
    <scope>NUCLEOTIDE SEQUENCE</scope>
    <source>
        <tissue evidence="1">Mantle</tissue>
    </source>
</reference>
<dbReference type="EMBL" id="GELH01000098">
    <property type="protein sequence ID" value="JAS04174.1"/>
    <property type="molecule type" value="Transcribed_RNA"/>
</dbReference>
<protein>
    <submittedName>
        <fullName evidence="1">Uncharacterized protein</fullName>
    </submittedName>
</protein>
<organism evidence="1">
    <name type="scientific">Pinctada fucata</name>
    <name type="common">Akoya pearl oyster</name>
    <name type="synonym">Pinctada imbricata fucata</name>
    <dbReference type="NCBI Taxonomy" id="50426"/>
    <lineage>
        <taxon>Eukaryota</taxon>
        <taxon>Metazoa</taxon>
        <taxon>Spiralia</taxon>
        <taxon>Lophotrochozoa</taxon>
        <taxon>Mollusca</taxon>
        <taxon>Bivalvia</taxon>
        <taxon>Autobranchia</taxon>
        <taxon>Pteriomorphia</taxon>
        <taxon>Pterioida</taxon>
        <taxon>Pterioidea</taxon>
        <taxon>Pteriidae</taxon>
        <taxon>Pinctada</taxon>
    </lineage>
</organism>
<dbReference type="EMBL" id="GELH01000097">
    <property type="protein sequence ID" value="JAS04175.1"/>
    <property type="molecule type" value="Transcribed_RNA"/>
</dbReference>
<accession>A0A194ALC8</accession>
<dbReference type="AlphaFoldDB" id="A0A194ALC8"/>
<evidence type="ECO:0000313" key="1">
    <source>
        <dbReference type="EMBL" id="JAS04174.1"/>
    </source>
</evidence>
<name>A0A194ALC8_PINFU</name>